<comment type="function">
    <text evidence="7">Component of the MICOS complex, a large protein complex of the mitochondrial inner membrane that plays crucial roles in the maintenance of crista junctions, inner membrane architecture, and formation of contact sites to the outer membrane.</text>
</comment>
<evidence type="ECO:0000313" key="8">
    <source>
        <dbReference type="EMBL" id="ACO09455.1"/>
    </source>
</evidence>
<keyword evidence="4" id="KW-1133">Transmembrane helix</keyword>
<dbReference type="InterPro" id="IPR019166">
    <property type="entry name" value="MIC26/MIC27"/>
</dbReference>
<accession>C1BKA2</accession>
<keyword evidence="5 7" id="KW-0496">Mitochondrion</keyword>
<dbReference type="EMBL" id="BT075031">
    <property type="protein sequence ID" value="ACO09455.1"/>
    <property type="molecule type" value="mRNA"/>
</dbReference>
<evidence type="ECO:0000256" key="4">
    <source>
        <dbReference type="ARBA" id="ARBA00022989"/>
    </source>
</evidence>
<proteinExistence type="evidence at transcript level"/>
<dbReference type="InterPro" id="IPR033182">
    <property type="entry name" value="MIC26/MIC27_animal"/>
</dbReference>
<evidence type="ECO:0000256" key="6">
    <source>
        <dbReference type="ARBA" id="ARBA00023136"/>
    </source>
</evidence>
<keyword evidence="6" id="KW-0472">Membrane</keyword>
<comment type="subcellular location">
    <subcellularLocation>
        <location evidence="7">Mitochondrion inner membrane</location>
    </subcellularLocation>
    <subcellularLocation>
        <location evidence="1">Mitochondrion membrane</location>
    </subcellularLocation>
</comment>
<comment type="subunit">
    <text evidence="7">Component of the mitochondrial contact site and cristae organizing system (MICOS) complex.</text>
</comment>
<keyword evidence="3" id="KW-0812">Transmembrane</keyword>
<dbReference type="GO" id="GO:0061617">
    <property type="term" value="C:MICOS complex"/>
    <property type="evidence" value="ECO:0007669"/>
    <property type="project" value="UniProtKB-UniRule"/>
</dbReference>
<organism evidence="8">
    <name type="scientific">Osmerus mordax</name>
    <name type="common">Rainbow smelt</name>
    <name type="synonym">Atherina mordax</name>
    <dbReference type="NCBI Taxonomy" id="8014"/>
    <lineage>
        <taxon>Eukaryota</taxon>
        <taxon>Metazoa</taxon>
        <taxon>Chordata</taxon>
        <taxon>Craniata</taxon>
        <taxon>Vertebrata</taxon>
        <taxon>Euteleostomi</taxon>
        <taxon>Actinopterygii</taxon>
        <taxon>Neopterygii</taxon>
        <taxon>Teleostei</taxon>
        <taxon>Stomiati</taxon>
        <taxon>Osmeriformes</taxon>
        <taxon>Osmeridae</taxon>
        <taxon>Osmerus</taxon>
    </lineage>
</organism>
<protein>
    <recommendedName>
        <fullName evidence="7">MICOS complex subunit</fullName>
    </recommendedName>
</protein>
<keyword evidence="7" id="KW-0999">Mitochondrion inner membrane</keyword>
<comment type="similarity">
    <text evidence="2">Belongs to the apolipoprotein O/MICOS complex subunit Mic27 family.</text>
</comment>
<dbReference type="GO" id="GO:0042407">
    <property type="term" value="P:cristae formation"/>
    <property type="evidence" value="ECO:0007669"/>
    <property type="project" value="InterPro"/>
</dbReference>
<evidence type="ECO:0000256" key="1">
    <source>
        <dbReference type="ARBA" id="ARBA00004325"/>
    </source>
</evidence>
<dbReference type="AlphaFoldDB" id="C1BKA2"/>
<name>C1BKA2_OSMMO</name>
<evidence type="ECO:0000256" key="3">
    <source>
        <dbReference type="ARBA" id="ARBA00022692"/>
    </source>
</evidence>
<gene>
    <name evidence="8" type="primary">CX033</name>
</gene>
<dbReference type="Pfam" id="PF09769">
    <property type="entry name" value="ApoO"/>
    <property type="match status" value="1"/>
</dbReference>
<sequence length="200" mass="21933">MMSGIVFAATKDKSNVTVVNIDELSLYTTPKQKLLFVKTENGQLEQGVATIRQTVEPYATWCQQSVHSAVGKVQGTYEKVKPKVESIIQFGTDSYAYLKNPPPEFYPRAGTIGFTGFLGIFLARGSRVKRLIYPTGLMAISTSLYYPQPAATIAKSSGDYVYDLALQGYVAMENVFKPASKLAVEKSVNEEGLAPETKPE</sequence>
<evidence type="ECO:0000256" key="7">
    <source>
        <dbReference type="RuleBase" id="RU363021"/>
    </source>
</evidence>
<evidence type="ECO:0000256" key="2">
    <source>
        <dbReference type="ARBA" id="ARBA00010904"/>
    </source>
</evidence>
<dbReference type="PANTHER" id="PTHR14564">
    <property type="entry name" value="MICOS COMPLEX SUBUNIT MIC26 / MIC27 FAMILY MEMBER"/>
    <property type="match status" value="1"/>
</dbReference>
<evidence type="ECO:0000256" key="5">
    <source>
        <dbReference type="ARBA" id="ARBA00023128"/>
    </source>
</evidence>
<reference evidence="8" key="1">
    <citation type="submission" date="2009-03" db="EMBL/GenBank/DDBJ databases">
        <title>Osmerus mordax full-length cDNAs.</title>
        <authorList>
            <person name="von Schalburg K."/>
            <person name="Leong J."/>
            <person name="Cooper G."/>
            <person name="Davidson W.S."/>
            <person name="Koop B.F."/>
        </authorList>
    </citation>
    <scope>NUCLEOTIDE SEQUENCE</scope>
    <source>
        <tissue evidence="8">Brain</tissue>
    </source>
</reference>